<accession>A0A2S7I6V1</accession>
<sequence length="437" mass="48458">MKKIFSLVLLSAFSLGFSQKKWSLQECVDYAVKNNLQVISNKYNADIQAKNLEISKRDKLPSVSGSFNNNMSFGTTQGFQGSIGRNDNFNNSASVGANMQLYNNGRLKKSAEKSQYDLEASLLDAERVKNDISLQIAQQYLQVLLNKEVKKISDEAVANAEKVLSRAKITTEVGTTPKTVEAEATAGLAREKQRQKSAEIDIQRSLFSLAMLLQLKDYQNFDVQEVPLPSSLVAPLNSTENIVEKAFENQPQVKAAETRILSAQKQTEIAKTAFYPSVSASAGIGTNYFDSLSRSNDGFFKQYGDNFGQQLGVSANIPIFNKGITKLQVEQAKISESIAKNTLEQQKVEVQQNVQRAYFDANANYENYLAALEAEKSTKLALEFAEKSYEAGRATIYDLNNARNNYINAQGSVSQAKYNFIFSTKLLNFYAGIPLSL</sequence>
<dbReference type="PANTHER" id="PTHR30026">
    <property type="entry name" value="OUTER MEMBRANE PROTEIN TOLC"/>
    <property type="match status" value="1"/>
</dbReference>
<gene>
    <name evidence="8" type="ORF">C3729_04550</name>
</gene>
<dbReference type="Pfam" id="PF02321">
    <property type="entry name" value="OEP"/>
    <property type="match status" value="2"/>
</dbReference>
<dbReference type="Gene3D" id="1.20.1600.10">
    <property type="entry name" value="Outer membrane efflux proteins (OEP)"/>
    <property type="match status" value="1"/>
</dbReference>
<dbReference type="GO" id="GO:0009279">
    <property type="term" value="C:cell outer membrane"/>
    <property type="evidence" value="ECO:0007669"/>
    <property type="project" value="UniProtKB-SubCell"/>
</dbReference>
<dbReference type="GO" id="GO:0015288">
    <property type="term" value="F:porin activity"/>
    <property type="evidence" value="ECO:0007669"/>
    <property type="project" value="TreeGrafter"/>
</dbReference>
<evidence type="ECO:0000256" key="4">
    <source>
        <dbReference type="ARBA" id="ARBA00022452"/>
    </source>
</evidence>
<dbReference type="Proteomes" id="UP000238565">
    <property type="component" value="Unassembled WGS sequence"/>
</dbReference>
<dbReference type="RefSeq" id="WP_104793066.1">
    <property type="nucleotide sequence ID" value="NZ_PTPZ01000002.1"/>
</dbReference>
<evidence type="ECO:0000256" key="3">
    <source>
        <dbReference type="ARBA" id="ARBA00022448"/>
    </source>
</evidence>
<comment type="subcellular location">
    <subcellularLocation>
        <location evidence="1">Cell outer membrane</location>
    </subcellularLocation>
</comment>
<organism evidence="8 9">
    <name type="scientific">Cloacibacterium normanense</name>
    <dbReference type="NCBI Taxonomy" id="237258"/>
    <lineage>
        <taxon>Bacteria</taxon>
        <taxon>Pseudomonadati</taxon>
        <taxon>Bacteroidota</taxon>
        <taxon>Flavobacteriia</taxon>
        <taxon>Flavobacteriales</taxon>
        <taxon>Weeksellaceae</taxon>
    </lineage>
</organism>
<keyword evidence="4" id="KW-1134">Transmembrane beta strand</keyword>
<dbReference type="GO" id="GO:0015562">
    <property type="term" value="F:efflux transmembrane transporter activity"/>
    <property type="evidence" value="ECO:0007669"/>
    <property type="project" value="InterPro"/>
</dbReference>
<reference evidence="8 9" key="1">
    <citation type="submission" date="2018-02" db="EMBL/GenBank/DDBJ databases">
        <title>Draft genome sequence of bacterial isolates from marine environment.</title>
        <authorList>
            <person name="Singh S.K."/>
            <person name="Hill R."/>
            <person name="Major S."/>
            <person name="Cai H."/>
            <person name="Li Y."/>
        </authorList>
    </citation>
    <scope>NUCLEOTIDE SEQUENCE [LARGE SCALE GENOMIC DNA]</scope>
    <source>
        <strain evidence="8 9">IMET F</strain>
    </source>
</reference>
<dbReference type="SUPFAM" id="SSF56954">
    <property type="entry name" value="Outer membrane efflux proteins (OEP)"/>
    <property type="match status" value="1"/>
</dbReference>
<evidence type="ECO:0000256" key="5">
    <source>
        <dbReference type="ARBA" id="ARBA00022692"/>
    </source>
</evidence>
<evidence type="ECO:0000256" key="6">
    <source>
        <dbReference type="ARBA" id="ARBA00023136"/>
    </source>
</evidence>
<dbReference type="PANTHER" id="PTHR30026:SF20">
    <property type="entry name" value="OUTER MEMBRANE PROTEIN TOLC"/>
    <property type="match status" value="1"/>
</dbReference>
<dbReference type="EMBL" id="PTPZ01000002">
    <property type="protein sequence ID" value="PPZ92249.1"/>
    <property type="molecule type" value="Genomic_DNA"/>
</dbReference>
<keyword evidence="6" id="KW-0472">Membrane</keyword>
<dbReference type="InterPro" id="IPR051906">
    <property type="entry name" value="TolC-like"/>
</dbReference>
<evidence type="ECO:0000313" key="9">
    <source>
        <dbReference type="Proteomes" id="UP000238565"/>
    </source>
</evidence>
<comment type="caution">
    <text evidence="8">The sequence shown here is derived from an EMBL/GenBank/DDBJ whole genome shotgun (WGS) entry which is preliminary data.</text>
</comment>
<proteinExistence type="inferred from homology"/>
<keyword evidence="5" id="KW-0812">Transmembrane</keyword>
<name>A0A2S7I6V1_9FLAO</name>
<evidence type="ECO:0000256" key="7">
    <source>
        <dbReference type="ARBA" id="ARBA00023237"/>
    </source>
</evidence>
<keyword evidence="3" id="KW-0813">Transport</keyword>
<dbReference type="AlphaFoldDB" id="A0A2S7I6V1"/>
<evidence type="ECO:0000256" key="1">
    <source>
        <dbReference type="ARBA" id="ARBA00004442"/>
    </source>
</evidence>
<dbReference type="GO" id="GO:1990281">
    <property type="term" value="C:efflux pump complex"/>
    <property type="evidence" value="ECO:0007669"/>
    <property type="project" value="TreeGrafter"/>
</dbReference>
<evidence type="ECO:0000313" key="8">
    <source>
        <dbReference type="EMBL" id="PPZ92249.1"/>
    </source>
</evidence>
<protein>
    <submittedName>
        <fullName evidence="8">TolC family protein</fullName>
    </submittedName>
</protein>
<dbReference type="InterPro" id="IPR003423">
    <property type="entry name" value="OMP_efflux"/>
</dbReference>
<keyword evidence="7" id="KW-0998">Cell outer membrane</keyword>
<evidence type="ECO:0000256" key="2">
    <source>
        <dbReference type="ARBA" id="ARBA00007613"/>
    </source>
</evidence>
<comment type="similarity">
    <text evidence="2">Belongs to the outer membrane factor (OMF) (TC 1.B.17) family.</text>
</comment>